<reference evidence="1 2" key="1">
    <citation type="journal article" date="2003" name="Nature">
        <title>Genome divergence in two Prochlorococcus ecotypes reflects oceanic niche differentiation.</title>
        <authorList>
            <person name="Rocap G."/>
            <person name="Larimer F.W."/>
            <person name="Lamerdin J.E."/>
            <person name="Malfatti S."/>
            <person name="Chain P."/>
            <person name="Ahlgren N.A."/>
            <person name="Arellano A."/>
            <person name="Coleman M."/>
            <person name="Hauser L."/>
            <person name="Hess W.R."/>
            <person name="Johnson Z.I."/>
            <person name="Land M.L."/>
            <person name="Lindell D."/>
            <person name="Post A.F."/>
            <person name="Regala W."/>
            <person name="Shah M."/>
            <person name="Shaw S.L."/>
            <person name="Steglich C."/>
            <person name="Sullivan M.B."/>
            <person name="Ting C.S."/>
            <person name="Tolonen A."/>
            <person name="Webb E.A."/>
            <person name="Zinser E.R."/>
            <person name="Chisholm S.W."/>
        </authorList>
    </citation>
    <scope>NUCLEOTIDE SEQUENCE [LARGE SCALE GENOMIC DNA]</scope>
    <source>
        <strain evidence="2">MIT 9313</strain>
    </source>
</reference>
<evidence type="ECO:0000313" key="2">
    <source>
        <dbReference type="Proteomes" id="UP000001423"/>
    </source>
</evidence>
<proteinExistence type="predicted"/>
<protein>
    <submittedName>
        <fullName evidence="1">Uncharacterized protein</fullName>
    </submittedName>
</protein>
<accession>B9ES09</accession>
<keyword evidence="2" id="KW-1185">Reference proteome</keyword>
<gene>
    <name evidence="1" type="ordered locus">PMT_2622</name>
</gene>
<name>B9ES09_PROMM</name>
<dbReference type="KEGG" id="pmt:PMT_2622"/>
<dbReference type="HOGENOM" id="CLU_3404886_0_0_3"/>
<dbReference type="Proteomes" id="UP000001423">
    <property type="component" value="Chromosome"/>
</dbReference>
<organism evidence="1 2">
    <name type="scientific">Prochlorococcus marinus (strain MIT 9313)</name>
    <dbReference type="NCBI Taxonomy" id="74547"/>
    <lineage>
        <taxon>Bacteria</taxon>
        <taxon>Bacillati</taxon>
        <taxon>Cyanobacteriota</taxon>
        <taxon>Cyanophyceae</taxon>
        <taxon>Synechococcales</taxon>
        <taxon>Prochlorococcaceae</taxon>
        <taxon>Prochlorococcus</taxon>
    </lineage>
</organism>
<evidence type="ECO:0000313" key="1">
    <source>
        <dbReference type="EMBL" id="CAX32141.1"/>
    </source>
</evidence>
<sequence>MLKYCSEIDHSDESCIEHHQHLLVNKLTEA</sequence>
<dbReference type="AlphaFoldDB" id="B9ES09"/>
<dbReference type="EMBL" id="BX548175">
    <property type="protein sequence ID" value="CAX32141.1"/>
    <property type="molecule type" value="Genomic_DNA"/>
</dbReference>